<dbReference type="RefSeq" id="WP_146661841.1">
    <property type="nucleotide sequence ID" value="NZ_CP019791.1"/>
</dbReference>
<dbReference type="Pfam" id="PF00664">
    <property type="entry name" value="ABC_membrane"/>
    <property type="match status" value="1"/>
</dbReference>
<evidence type="ECO:0000256" key="4">
    <source>
        <dbReference type="ARBA" id="ARBA00022692"/>
    </source>
</evidence>
<dbReference type="Pfam" id="PF00005">
    <property type="entry name" value="ABC_tran"/>
    <property type="match status" value="1"/>
</dbReference>
<dbReference type="InterPro" id="IPR036640">
    <property type="entry name" value="ABC1_TM_sf"/>
</dbReference>
<evidence type="ECO:0000256" key="9">
    <source>
        <dbReference type="SAM" id="Phobius"/>
    </source>
</evidence>
<evidence type="ECO:0000313" key="13">
    <source>
        <dbReference type="Proteomes" id="UP000189674"/>
    </source>
</evidence>
<sequence>MSNIKDRNQDKDLGAFLRILGYVWPQWPRLIGVFVSAVIIGLLFSLSFMTIGPLLKVMMGEEGLHGWVDRNICDWRYGMEFYVPEVSDFRTGDDDFRTFVQITAVAEDEPAAGAGLQPADRIIGFGSQMPSGQQADVPSRKLLEEMATIEQGDSVPIAIKRTDSRGNTNIQRLTINAPPKKSYYNWIQDTVSVIPRDETASDKVKAVTFIILAMVVITIARCIARFFQTYLASAITETATAHARYDCFTHILDMPVGYFSSEGTSDTVSRLIGDTAKAGKGIKVLLGKALREPMKAAGLLAGAMLISVKLTLIFACAAPAAVALMGLLGHRVRKATRKSLQSSARMLGRAGEVIAALRVVKVYNSQDREKKNFEGLNNRFLRQTLRVAKSQAATNPTMEVLGMIAGGAALILGVRWVAQDNLEASSFFLLLVLLGSAAESIRKVSDVWNKIQGANAACERVFSVIDSPLEKELPDARALPPVSDNVEFNDVWFTYPGNEAPTLKGVDLKVRAGQTVAIVGANGSGKTTLVNLLPRFYELDKGSIMIDGQDISRVKLASLREQIGMVTQNVVAFNDTVASNIAYGKPDATLGEIIQAAKSSYAHEFIEPLPEGYDTFIGENNAGFSGGQLQRIVIARAILKNPPILILDEATSQIDADSEAKIHKAMGSLMKDRTCFVIAHRFSTVVAADMIVVMEQGQIAAQGTHAELMESCRIYRNLYENQLNGAA</sequence>
<feature type="domain" description="ABC transporter" evidence="10">
    <location>
        <begin position="486"/>
        <end position="721"/>
    </location>
</feature>
<dbReference type="InterPro" id="IPR036034">
    <property type="entry name" value="PDZ_sf"/>
</dbReference>
<evidence type="ECO:0000259" key="11">
    <source>
        <dbReference type="PROSITE" id="PS50929"/>
    </source>
</evidence>
<comment type="subcellular location">
    <subcellularLocation>
        <location evidence="1">Cell membrane</location>
        <topology evidence="1">Multi-pass membrane protein</topology>
    </subcellularLocation>
</comment>
<dbReference type="STRING" id="1936003.STSP2_01815"/>
<keyword evidence="7 9" id="KW-1133">Transmembrane helix</keyword>
<protein>
    <submittedName>
        <fullName evidence="12">Lipid A export ATP-binding/permease protein MsbA</fullName>
        <ecNumber evidence="12">3.6.3.-</ecNumber>
    </submittedName>
</protein>
<gene>
    <name evidence="12" type="primary">msbA</name>
    <name evidence="12" type="ORF">STSP2_01815</name>
</gene>
<dbReference type="Proteomes" id="UP000189674">
    <property type="component" value="Chromosome"/>
</dbReference>
<dbReference type="InterPro" id="IPR003439">
    <property type="entry name" value="ABC_transporter-like_ATP-bd"/>
</dbReference>
<dbReference type="SUPFAM" id="SSF50156">
    <property type="entry name" value="PDZ domain-like"/>
    <property type="match status" value="1"/>
</dbReference>
<dbReference type="PANTHER" id="PTHR43394:SF1">
    <property type="entry name" value="ATP-BINDING CASSETTE SUB-FAMILY B MEMBER 10, MITOCHONDRIAL"/>
    <property type="match status" value="1"/>
</dbReference>
<evidence type="ECO:0000256" key="3">
    <source>
        <dbReference type="ARBA" id="ARBA00022475"/>
    </source>
</evidence>
<evidence type="ECO:0000256" key="8">
    <source>
        <dbReference type="ARBA" id="ARBA00023136"/>
    </source>
</evidence>
<keyword evidence="8 9" id="KW-0472">Membrane</keyword>
<feature type="transmembrane region" description="Helical" evidence="9">
    <location>
        <begin position="30"/>
        <end position="55"/>
    </location>
</feature>
<reference evidence="13" key="1">
    <citation type="submission" date="2017-02" db="EMBL/GenBank/DDBJ databases">
        <title>Comparative genomics and description of representatives of a novel lineage of planctomycetes thriving in anoxic sediments.</title>
        <authorList>
            <person name="Spring S."/>
            <person name="Bunk B."/>
            <person name="Sproer C."/>
        </authorList>
    </citation>
    <scope>NUCLEOTIDE SEQUENCE [LARGE SCALE GENOMIC DNA]</scope>
    <source>
        <strain evidence="13">ST-NAGAB-D1</strain>
    </source>
</reference>
<dbReference type="PROSITE" id="PS00211">
    <property type="entry name" value="ABC_TRANSPORTER_1"/>
    <property type="match status" value="1"/>
</dbReference>
<dbReference type="GO" id="GO:0005886">
    <property type="term" value="C:plasma membrane"/>
    <property type="evidence" value="ECO:0007669"/>
    <property type="project" value="UniProtKB-SubCell"/>
</dbReference>
<dbReference type="PROSITE" id="PS50893">
    <property type="entry name" value="ABC_TRANSPORTER_2"/>
    <property type="match status" value="1"/>
</dbReference>
<keyword evidence="5" id="KW-0547">Nucleotide-binding</keyword>
<evidence type="ECO:0000259" key="10">
    <source>
        <dbReference type="PROSITE" id="PS50893"/>
    </source>
</evidence>
<evidence type="ECO:0000313" key="12">
    <source>
        <dbReference type="EMBL" id="AQT68647.1"/>
    </source>
</evidence>
<dbReference type="SMART" id="SM00382">
    <property type="entry name" value="AAA"/>
    <property type="match status" value="1"/>
</dbReference>
<dbReference type="InterPro" id="IPR017871">
    <property type="entry name" value="ABC_transporter-like_CS"/>
</dbReference>
<dbReference type="SUPFAM" id="SSF52540">
    <property type="entry name" value="P-loop containing nucleoside triphosphate hydrolases"/>
    <property type="match status" value="1"/>
</dbReference>
<dbReference type="EMBL" id="CP019791">
    <property type="protein sequence ID" value="AQT68647.1"/>
    <property type="molecule type" value="Genomic_DNA"/>
</dbReference>
<evidence type="ECO:0000256" key="5">
    <source>
        <dbReference type="ARBA" id="ARBA00022741"/>
    </source>
</evidence>
<organism evidence="12 13">
    <name type="scientific">Anaerohalosphaera lusitana</name>
    <dbReference type="NCBI Taxonomy" id="1936003"/>
    <lineage>
        <taxon>Bacteria</taxon>
        <taxon>Pseudomonadati</taxon>
        <taxon>Planctomycetota</taxon>
        <taxon>Phycisphaerae</taxon>
        <taxon>Sedimentisphaerales</taxon>
        <taxon>Anaerohalosphaeraceae</taxon>
        <taxon>Anaerohalosphaera</taxon>
    </lineage>
</organism>
<dbReference type="InterPro" id="IPR011527">
    <property type="entry name" value="ABC1_TM_dom"/>
</dbReference>
<dbReference type="PANTHER" id="PTHR43394">
    <property type="entry name" value="ATP-DEPENDENT PERMEASE MDL1, MITOCHONDRIAL"/>
    <property type="match status" value="1"/>
</dbReference>
<dbReference type="CDD" id="cd18552">
    <property type="entry name" value="ABC_6TM_MsbA_like"/>
    <property type="match status" value="1"/>
</dbReference>
<dbReference type="FunFam" id="3.40.50.300:FF:000221">
    <property type="entry name" value="Multidrug ABC transporter ATP-binding protein"/>
    <property type="match status" value="1"/>
</dbReference>
<keyword evidence="6 12" id="KW-0067">ATP-binding</keyword>
<dbReference type="GO" id="GO:0015421">
    <property type="term" value="F:ABC-type oligopeptide transporter activity"/>
    <property type="evidence" value="ECO:0007669"/>
    <property type="project" value="TreeGrafter"/>
</dbReference>
<evidence type="ECO:0000256" key="2">
    <source>
        <dbReference type="ARBA" id="ARBA00022448"/>
    </source>
</evidence>
<accession>A0A1U9NLG7</accession>
<dbReference type="SUPFAM" id="SSF90123">
    <property type="entry name" value="ABC transporter transmembrane region"/>
    <property type="match status" value="1"/>
</dbReference>
<feature type="transmembrane region" description="Helical" evidence="9">
    <location>
        <begin position="299"/>
        <end position="328"/>
    </location>
</feature>
<dbReference type="Gene3D" id="3.40.50.300">
    <property type="entry name" value="P-loop containing nucleotide triphosphate hydrolases"/>
    <property type="match status" value="1"/>
</dbReference>
<evidence type="ECO:0000256" key="1">
    <source>
        <dbReference type="ARBA" id="ARBA00004651"/>
    </source>
</evidence>
<evidence type="ECO:0000256" key="6">
    <source>
        <dbReference type="ARBA" id="ARBA00022840"/>
    </source>
</evidence>
<dbReference type="InterPro" id="IPR039421">
    <property type="entry name" value="Type_1_exporter"/>
</dbReference>
<dbReference type="KEGG" id="alus:STSP2_01815"/>
<dbReference type="InterPro" id="IPR003593">
    <property type="entry name" value="AAA+_ATPase"/>
</dbReference>
<dbReference type="Gene3D" id="1.20.1560.10">
    <property type="entry name" value="ABC transporter type 1, transmembrane domain"/>
    <property type="match status" value="1"/>
</dbReference>
<keyword evidence="4 9" id="KW-0812">Transmembrane</keyword>
<keyword evidence="3" id="KW-1003">Cell membrane</keyword>
<keyword evidence="12" id="KW-0378">Hydrolase</keyword>
<name>A0A1U9NLG7_9BACT</name>
<feature type="transmembrane region" description="Helical" evidence="9">
    <location>
        <begin position="400"/>
        <end position="418"/>
    </location>
</feature>
<dbReference type="Gene3D" id="2.30.42.10">
    <property type="match status" value="1"/>
</dbReference>
<proteinExistence type="predicted"/>
<keyword evidence="13" id="KW-1185">Reference proteome</keyword>
<keyword evidence="2" id="KW-0813">Transport</keyword>
<feature type="domain" description="ABC transmembrane type-1" evidence="11">
    <location>
        <begin position="210"/>
        <end position="453"/>
    </location>
</feature>
<dbReference type="InterPro" id="IPR027417">
    <property type="entry name" value="P-loop_NTPase"/>
</dbReference>
<dbReference type="AlphaFoldDB" id="A0A1U9NLG7"/>
<dbReference type="OrthoDB" id="9762778at2"/>
<dbReference type="PROSITE" id="PS50929">
    <property type="entry name" value="ABC_TM1F"/>
    <property type="match status" value="1"/>
</dbReference>
<evidence type="ECO:0000256" key="7">
    <source>
        <dbReference type="ARBA" id="ARBA00022989"/>
    </source>
</evidence>
<dbReference type="GO" id="GO:0005524">
    <property type="term" value="F:ATP binding"/>
    <property type="evidence" value="ECO:0007669"/>
    <property type="project" value="UniProtKB-KW"/>
</dbReference>
<dbReference type="EC" id="3.6.3.-" evidence="12"/>
<dbReference type="GO" id="GO:0016887">
    <property type="term" value="F:ATP hydrolysis activity"/>
    <property type="evidence" value="ECO:0007669"/>
    <property type="project" value="InterPro"/>
</dbReference>